<dbReference type="InterPro" id="IPR013088">
    <property type="entry name" value="Znf_NHR/GATA"/>
</dbReference>
<comment type="similarity">
    <text evidence="1">Belongs to the nuclear hormone receptor family.</text>
</comment>
<organism evidence="11 12">
    <name type="scientific">Wuchereria bancrofti</name>
    <dbReference type="NCBI Taxonomy" id="6293"/>
    <lineage>
        <taxon>Eukaryota</taxon>
        <taxon>Metazoa</taxon>
        <taxon>Ecdysozoa</taxon>
        <taxon>Nematoda</taxon>
        <taxon>Chromadorea</taxon>
        <taxon>Rhabditida</taxon>
        <taxon>Spirurina</taxon>
        <taxon>Spiruromorpha</taxon>
        <taxon>Filarioidea</taxon>
        <taxon>Onchocercidae</taxon>
        <taxon>Wuchereria</taxon>
    </lineage>
</organism>
<evidence type="ECO:0000256" key="6">
    <source>
        <dbReference type="ARBA" id="ARBA00023125"/>
    </source>
</evidence>
<dbReference type="AlphaFoldDB" id="J9E8G8"/>
<comment type="caution">
    <text evidence="11">The sequence shown here is derived from an EMBL/GenBank/DDBJ whole genome shotgun (WGS) entry which is preliminary data.</text>
</comment>
<dbReference type="Gene3D" id="3.30.50.10">
    <property type="entry name" value="Erythroid Transcription Factor GATA-1, subunit A"/>
    <property type="match status" value="1"/>
</dbReference>
<keyword evidence="4" id="KW-0862">Zinc</keyword>
<dbReference type="InterPro" id="IPR001628">
    <property type="entry name" value="Znf_hrmn_rcpt"/>
</dbReference>
<evidence type="ECO:0000256" key="2">
    <source>
        <dbReference type="ARBA" id="ARBA00022723"/>
    </source>
</evidence>
<dbReference type="Proteomes" id="UP000004810">
    <property type="component" value="Unassembled WGS sequence"/>
</dbReference>
<protein>
    <recommendedName>
        <fullName evidence="10">Nuclear receptor domain-containing protein</fullName>
    </recommendedName>
</protein>
<proteinExistence type="inferred from homology"/>
<evidence type="ECO:0000256" key="9">
    <source>
        <dbReference type="ARBA" id="ARBA00023242"/>
    </source>
</evidence>
<dbReference type="GO" id="GO:0008270">
    <property type="term" value="F:zinc ion binding"/>
    <property type="evidence" value="ECO:0007669"/>
    <property type="project" value="UniProtKB-KW"/>
</dbReference>
<dbReference type="PANTHER" id="PTHR24083">
    <property type="entry name" value="NUCLEAR HORMONE RECEPTOR"/>
    <property type="match status" value="1"/>
</dbReference>
<keyword evidence="3" id="KW-0863">Zinc-finger</keyword>
<evidence type="ECO:0000313" key="11">
    <source>
        <dbReference type="EMBL" id="EJW71644.1"/>
    </source>
</evidence>
<sequence length="53" mass="6054">GNDLLCTVCGDQATGRHYGTIACNGCKGFFRRTIRRGYRYTCRFNSNCNIDKR</sequence>
<evidence type="ECO:0000256" key="3">
    <source>
        <dbReference type="ARBA" id="ARBA00022771"/>
    </source>
</evidence>
<evidence type="ECO:0000256" key="7">
    <source>
        <dbReference type="ARBA" id="ARBA00023163"/>
    </source>
</evidence>
<evidence type="ECO:0000256" key="5">
    <source>
        <dbReference type="ARBA" id="ARBA00023015"/>
    </source>
</evidence>
<feature type="non-terminal residue" evidence="11">
    <location>
        <position position="53"/>
    </location>
</feature>
<accession>J9E8G8</accession>
<keyword evidence="2" id="KW-0479">Metal-binding</keyword>
<keyword evidence="8" id="KW-0675">Receptor</keyword>
<dbReference type="SMART" id="SM00399">
    <property type="entry name" value="ZnF_C4"/>
    <property type="match status" value="1"/>
</dbReference>
<keyword evidence="5" id="KW-0805">Transcription regulation</keyword>
<evidence type="ECO:0000256" key="1">
    <source>
        <dbReference type="ARBA" id="ARBA00005993"/>
    </source>
</evidence>
<dbReference type="GO" id="GO:0043565">
    <property type="term" value="F:sequence-specific DNA binding"/>
    <property type="evidence" value="ECO:0007669"/>
    <property type="project" value="InterPro"/>
</dbReference>
<keyword evidence="7" id="KW-0804">Transcription</keyword>
<dbReference type="PROSITE" id="PS51030">
    <property type="entry name" value="NUCLEAR_REC_DBD_2"/>
    <property type="match status" value="1"/>
</dbReference>
<dbReference type="InterPro" id="IPR050274">
    <property type="entry name" value="Nuclear_hormone_rcpt_NR2"/>
</dbReference>
<dbReference type="Pfam" id="PF00105">
    <property type="entry name" value="zf-C4"/>
    <property type="match status" value="1"/>
</dbReference>
<dbReference type="EMBL" id="ADBV01018044">
    <property type="protein sequence ID" value="EJW71644.1"/>
    <property type="molecule type" value="Genomic_DNA"/>
</dbReference>
<keyword evidence="9" id="KW-0539">Nucleus</keyword>
<feature type="domain" description="Nuclear receptor" evidence="10">
    <location>
        <begin position="3"/>
        <end position="53"/>
    </location>
</feature>
<gene>
    <name evidence="11" type="ORF">WUBG_17449</name>
</gene>
<dbReference type="GO" id="GO:0003700">
    <property type="term" value="F:DNA-binding transcription factor activity"/>
    <property type="evidence" value="ECO:0007669"/>
    <property type="project" value="InterPro"/>
</dbReference>
<dbReference type="SUPFAM" id="SSF57716">
    <property type="entry name" value="Glucocorticoid receptor-like (DNA-binding domain)"/>
    <property type="match status" value="1"/>
</dbReference>
<name>J9E8G8_WUCBA</name>
<evidence type="ECO:0000259" key="10">
    <source>
        <dbReference type="PROSITE" id="PS51030"/>
    </source>
</evidence>
<feature type="non-terminal residue" evidence="11">
    <location>
        <position position="1"/>
    </location>
</feature>
<evidence type="ECO:0000256" key="4">
    <source>
        <dbReference type="ARBA" id="ARBA00022833"/>
    </source>
</evidence>
<evidence type="ECO:0000313" key="12">
    <source>
        <dbReference type="Proteomes" id="UP000004810"/>
    </source>
</evidence>
<keyword evidence="6" id="KW-0238">DNA-binding</keyword>
<dbReference type="PROSITE" id="PS00031">
    <property type="entry name" value="NUCLEAR_REC_DBD_1"/>
    <property type="match status" value="1"/>
</dbReference>
<evidence type="ECO:0000256" key="8">
    <source>
        <dbReference type="ARBA" id="ARBA00023170"/>
    </source>
</evidence>
<dbReference type="PRINTS" id="PR00047">
    <property type="entry name" value="STROIDFINGER"/>
</dbReference>
<reference evidence="12" key="1">
    <citation type="submission" date="2012-08" db="EMBL/GenBank/DDBJ databases">
        <title>The Genome Sequence of Wuchereria bancrofti.</title>
        <authorList>
            <person name="Nutman T.B."/>
            <person name="Fink D.L."/>
            <person name="Russ C."/>
            <person name="Young S."/>
            <person name="Zeng Q."/>
            <person name="Koehrsen M."/>
            <person name="Alvarado L."/>
            <person name="Berlin A."/>
            <person name="Chapman S.B."/>
            <person name="Chen Z."/>
            <person name="Freedman E."/>
            <person name="Gellesch M."/>
            <person name="Goldberg J."/>
            <person name="Griggs A."/>
            <person name="Gujja S."/>
            <person name="Heilman E.R."/>
            <person name="Heiman D."/>
            <person name="Hepburn T."/>
            <person name="Howarth C."/>
            <person name="Jen D."/>
            <person name="Larson L."/>
            <person name="Lewis B."/>
            <person name="Mehta T."/>
            <person name="Park D."/>
            <person name="Pearson M."/>
            <person name="Roberts A."/>
            <person name="Saif S."/>
            <person name="Shea T."/>
            <person name="Shenoy N."/>
            <person name="Sisk P."/>
            <person name="Stolte C."/>
            <person name="Sykes S."/>
            <person name="Walk T."/>
            <person name="White J."/>
            <person name="Yandava C."/>
            <person name="Haas B."/>
            <person name="Henn M.R."/>
            <person name="Nusbaum C."/>
            <person name="Birren B."/>
        </authorList>
    </citation>
    <scope>NUCLEOTIDE SEQUENCE [LARGE SCALE GENOMIC DNA]</scope>
    <source>
        <strain evidence="12">NA</strain>
    </source>
</reference>